<protein>
    <submittedName>
        <fullName evidence="1">Uncharacterized protein</fullName>
    </submittedName>
</protein>
<organism evidence="1 2">
    <name type="scientific">Rhododendron molle</name>
    <name type="common">Chinese azalea</name>
    <name type="synonym">Azalea mollis</name>
    <dbReference type="NCBI Taxonomy" id="49168"/>
    <lineage>
        <taxon>Eukaryota</taxon>
        <taxon>Viridiplantae</taxon>
        <taxon>Streptophyta</taxon>
        <taxon>Embryophyta</taxon>
        <taxon>Tracheophyta</taxon>
        <taxon>Spermatophyta</taxon>
        <taxon>Magnoliopsida</taxon>
        <taxon>eudicotyledons</taxon>
        <taxon>Gunneridae</taxon>
        <taxon>Pentapetalae</taxon>
        <taxon>asterids</taxon>
        <taxon>Ericales</taxon>
        <taxon>Ericaceae</taxon>
        <taxon>Ericoideae</taxon>
        <taxon>Rhodoreae</taxon>
        <taxon>Rhododendron</taxon>
    </lineage>
</organism>
<reference evidence="1" key="1">
    <citation type="submission" date="2022-02" db="EMBL/GenBank/DDBJ databases">
        <title>Plant Genome Project.</title>
        <authorList>
            <person name="Zhang R.-G."/>
        </authorList>
    </citation>
    <scope>NUCLEOTIDE SEQUENCE</scope>
    <source>
        <strain evidence="1">AT1</strain>
    </source>
</reference>
<dbReference type="EMBL" id="CM046399">
    <property type="protein sequence ID" value="KAI8527677.1"/>
    <property type="molecule type" value="Genomic_DNA"/>
</dbReference>
<name>A0ACC0LGI0_RHOML</name>
<gene>
    <name evidence="1" type="ORF">RHMOL_Rhmol12G0094300</name>
</gene>
<comment type="caution">
    <text evidence="1">The sequence shown here is derived from an EMBL/GenBank/DDBJ whole genome shotgun (WGS) entry which is preliminary data.</text>
</comment>
<evidence type="ECO:0000313" key="2">
    <source>
        <dbReference type="Proteomes" id="UP001062846"/>
    </source>
</evidence>
<evidence type="ECO:0000313" key="1">
    <source>
        <dbReference type="EMBL" id="KAI8527677.1"/>
    </source>
</evidence>
<accession>A0ACC0LGI0</accession>
<sequence length="267" mass="29347">MAVDVCSSEIPTSLVSSPRISFSHYLNNTNTVPIEPPLFDFHFDFNFCIGNNSTNLSSADDIFSNGKILPVEIKKHVTPPNETQQCEATSAFENANEGTKKKKLKEFLSSEFDAEEDPKPLLPKSFWKYSRSSSLNGESFRSKALLRSLQFLSRSNSTGSSLNLKQTGVSKNNNQKQNSSSKQSPDVALNSRSLPYSSSGHGYPPYASQKRSPVMKNFRSNSNGVGVRFSPVLNIPYSCIGIDKGSVTSLFGFGSLFCNGKAKKKKK</sequence>
<dbReference type="Proteomes" id="UP001062846">
    <property type="component" value="Chromosome 12"/>
</dbReference>
<proteinExistence type="predicted"/>
<keyword evidence="2" id="KW-1185">Reference proteome</keyword>